<reference evidence="1" key="2">
    <citation type="journal article" date="2015" name="Fish Shellfish Immunol.">
        <title>Early steps in the European eel (Anguilla anguilla)-Vibrio vulnificus interaction in the gills: Role of the RtxA13 toxin.</title>
        <authorList>
            <person name="Callol A."/>
            <person name="Pajuelo D."/>
            <person name="Ebbesson L."/>
            <person name="Teles M."/>
            <person name="MacKenzie S."/>
            <person name="Amaro C."/>
        </authorList>
    </citation>
    <scope>NUCLEOTIDE SEQUENCE</scope>
</reference>
<accession>A0A0E9SM50</accession>
<evidence type="ECO:0000313" key="1">
    <source>
        <dbReference type="EMBL" id="JAH41608.1"/>
    </source>
</evidence>
<organism evidence="1">
    <name type="scientific">Anguilla anguilla</name>
    <name type="common">European freshwater eel</name>
    <name type="synonym">Muraena anguilla</name>
    <dbReference type="NCBI Taxonomy" id="7936"/>
    <lineage>
        <taxon>Eukaryota</taxon>
        <taxon>Metazoa</taxon>
        <taxon>Chordata</taxon>
        <taxon>Craniata</taxon>
        <taxon>Vertebrata</taxon>
        <taxon>Euteleostomi</taxon>
        <taxon>Actinopterygii</taxon>
        <taxon>Neopterygii</taxon>
        <taxon>Teleostei</taxon>
        <taxon>Anguilliformes</taxon>
        <taxon>Anguillidae</taxon>
        <taxon>Anguilla</taxon>
    </lineage>
</organism>
<dbReference type="EMBL" id="GBXM01066969">
    <property type="protein sequence ID" value="JAH41608.1"/>
    <property type="molecule type" value="Transcribed_RNA"/>
</dbReference>
<protein>
    <submittedName>
        <fullName evidence="1">Uncharacterized protein</fullName>
    </submittedName>
</protein>
<dbReference type="AlphaFoldDB" id="A0A0E9SM50"/>
<reference evidence="1" key="1">
    <citation type="submission" date="2014-11" db="EMBL/GenBank/DDBJ databases">
        <authorList>
            <person name="Amaro Gonzalez C."/>
        </authorList>
    </citation>
    <scope>NUCLEOTIDE SEQUENCE</scope>
</reference>
<sequence>MSVFFLQLKQDLNVLETISSVNN</sequence>
<proteinExistence type="predicted"/>
<name>A0A0E9SM50_ANGAN</name>